<name>A0ABS5ERK3_9PROT</name>
<comment type="caution">
    <text evidence="2">The sequence shown here is derived from an EMBL/GenBank/DDBJ whole genome shotgun (WGS) entry which is preliminary data.</text>
</comment>
<dbReference type="Proteomes" id="UP001196870">
    <property type="component" value="Unassembled WGS sequence"/>
</dbReference>
<evidence type="ECO:0008006" key="4">
    <source>
        <dbReference type="Google" id="ProtNLM"/>
    </source>
</evidence>
<gene>
    <name evidence="2" type="ORF">GXW71_01050</name>
</gene>
<keyword evidence="3" id="KW-1185">Reference proteome</keyword>
<sequence>MRTLLLLPLIAACTYYPENDRARGFSDRTIEYRETITFVRDSATLVTEPQLRGQVAFIVPPGPLAESRAVSLRAATGRPQAPWRADAEGALGRDEAMVVLRRRMRIADACLGTAEPGRHASVPYTFRAAGGRERDDLLPAGCALDTAMLQQAENPDDLIQGRAHAPTAAGPIARAAERWLARSDAQPRPGQPRTPQARTGENEREPAQPNEEGGPNPAAPAPAPNPTAPAGLFR</sequence>
<dbReference type="RefSeq" id="WP_211850510.1">
    <property type="nucleotide sequence ID" value="NZ_JAAGBB010000001.1"/>
</dbReference>
<organism evidence="2 3">
    <name type="scientific">Plastoroseomonas hellenica</name>
    <dbReference type="NCBI Taxonomy" id="2687306"/>
    <lineage>
        <taxon>Bacteria</taxon>
        <taxon>Pseudomonadati</taxon>
        <taxon>Pseudomonadota</taxon>
        <taxon>Alphaproteobacteria</taxon>
        <taxon>Acetobacterales</taxon>
        <taxon>Acetobacteraceae</taxon>
        <taxon>Plastoroseomonas</taxon>
    </lineage>
</organism>
<proteinExistence type="predicted"/>
<feature type="region of interest" description="Disordered" evidence="1">
    <location>
        <begin position="182"/>
        <end position="234"/>
    </location>
</feature>
<evidence type="ECO:0000313" key="3">
    <source>
        <dbReference type="Proteomes" id="UP001196870"/>
    </source>
</evidence>
<dbReference type="EMBL" id="JAAGBB010000001">
    <property type="protein sequence ID" value="MBR0662930.1"/>
    <property type="molecule type" value="Genomic_DNA"/>
</dbReference>
<accession>A0ABS5ERK3</accession>
<protein>
    <recommendedName>
        <fullName evidence="4">Lipoprotein</fullName>
    </recommendedName>
</protein>
<reference evidence="3" key="1">
    <citation type="journal article" date="2021" name="Syst. Appl. Microbiol.">
        <title>Roseomonas hellenica sp. nov., isolated from roots of wild-growing Alkanna tinctoria.</title>
        <authorList>
            <person name="Rat A."/>
            <person name="Naranjo H.D."/>
            <person name="Lebbe L."/>
            <person name="Cnockaert M."/>
            <person name="Krigas N."/>
            <person name="Grigoriadou K."/>
            <person name="Maloupa E."/>
            <person name="Willems A."/>
        </authorList>
    </citation>
    <scope>NUCLEOTIDE SEQUENCE [LARGE SCALE GENOMIC DNA]</scope>
    <source>
        <strain evidence="3">LMG 31523</strain>
    </source>
</reference>
<evidence type="ECO:0000256" key="1">
    <source>
        <dbReference type="SAM" id="MobiDB-lite"/>
    </source>
</evidence>
<evidence type="ECO:0000313" key="2">
    <source>
        <dbReference type="EMBL" id="MBR0662930.1"/>
    </source>
</evidence>
<feature type="compositionally biased region" description="Pro residues" evidence="1">
    <location>
        <begin position="217"/>
        <end position="227"/>
    </location>
</feature>